<feature type="region of interest" description="Disordered" evidence="22">
    <location>
        <begin position="66"/>
        <end position="113"/>
    </location>
</feature>
<organism evidence="25 26">
    <name type="scientific">Exocentrus adspersus</name>
    <dbReference type="NCBI Taxonomy" id="1586481"/>
    <lineage>
        <taxon>Eukaryota</taxon>
        <taxon>Metazoa</taxon>
        <taxon>Ecdysozoa</taxon>
        <taxon>Arthropoda</taxon>
        <taxon>Hexapoda</taxon>
        <taxon>Insecta</taxon>
        <taxon>Pterygota</taxon>
        <taxon>Neoptera</taxon>
        <taxon>Endopterygota</taxon>
        <taxon>Coleoptera</taxon>
        <taxon>Polyphaga</taxon>
        <taxon>Cucujiformia</taxon>
        <taxon>Chrysomeloidea</taxon>
        <taxon>Cerambycidae</taxon>
        <taxon>Lamiinae</taxon>
        <taxon>Acanthocinini</taxon>
        <taxon>Exocentrus</taxon>
    </lineage>
</organism>
<dbReference type="CDD" id="cd14473">
    <property type="entry name" value="FERM_B-lobe"/>
    <property type="match status" value="1"/>
</dbReference>
<evidence type="ECO:0000313" key="25">
    <source>
        <dbReference type="EMBL" id="KAJ8925398.1"/>
    </source>
</evidence>
<dbReference type="InterPro" id="IPR001245">
    <property type="entry name" value="Ser-Thr/Tyr_kinase_cat_dom"/>
</dbReference>
<evidence type="ECO:0000256" key="16">
    <source>
        <dbReference type="ARBA" id="ARBA00023137"/>
    </source>
</evidence>
<dbReference type="InterPro" id="IPR008266">
    <property type="entry name" value="Tyr_kinase_AS"/>
</dbReference>
<reference evidence="25 26" key="1">
    <citation type="journal article" date="2023" name="Insect Mol. Biol.">
        <title>Genome sequencing provides insights into the evolution of gene families encoding plant cell wall-degrading enzymes in longhorned beetles.</title>
        <authorList>
            <person name="Shin N.R."/>
            <person name="Okamura Y."/>
            <person name="Kirsch R."/>
            <person name="Pauchet Y."/>
        </authorList>
    </citation>
    <scope>NUCLEOTIDE SEQUENCE [LARGE SCALE GENOMIC DNA]</scope>
    <source>
        <strain evidence="25">EAD_L_NR</strain>
    </source>
</reference>
<dbReference type="InterPro" id="IPR000299">
    <property type="entry name" value="FERM_domain"/>
</dbReference>
<evidence type="ECO:0000256" key="2">
    <source>
        <dbReference type="ARBA" id="ARBA00004316"/>
    </source>
</evidence>
<evidence type="ECO:0000256" key="14">
    <source>
        <dbReference type="ARBA" id="ARBA00022999"/>
    </source>
</evidence>
<keyword evidence="7" id="KW-0963">Cytoplasm</keyword>
<dbReference type="GO" id="GO:0005524">
    <property type="term" value="F:ATP binding"/>
    <property type="evidence" value="ECO:0007669"/>
    <property type="project" value="UniProtKB-UniRule"/>
</dbReference>
<evidence type="ECO:0000256" key="9">
    <source>
        <dbReference type="ARBA" id="ARBA00022679"/>
    </source>
</evidence>
<evidence type="ECO:0000256" key="20">
    <source>
        <dbReference type="ARBA" id="ARBA00061333"/>
    </source>
</evidence>
<dbReference type="PANTHER" id="PTHR46221:SF9">
    <property type="entry name" value="NON-SPECIFIC PROTEIN-TYROSINE KINASE"/>
    <property type="match status" value="1"/>
</dbReference>
<keyword evidence="13" id="KW-0965">Cell junction</keyword>
<evidence type="ECO:0000259" key="24">
    <source>
        <dbReference type="PROSITE" id="PS50057"/>
    </source>
</evidence>
<keyword evidence="10 21" id="KW-0547">Nucleotide-binding</keyword>
<dbReference type="Gene3D" id="3.10.20.90">
    <property type="entry name" value="Phosphatidylinositol 3-kinase Catalytic Subunit, Chain A, domain 1"/>
    <property type="match status" value="1"/>
</dbReference>
<evidence type="ECO:0000256" key="21">
    <source>
        <dbReference type="PROSITE-ProRule" id="PRU10141"/>
    </source>
</evidence>
<dbReference type="SUPFAM" id="SSF54236">
    <property type="entry name" value="Ubiquitin-like"/>
    <property type="match status" value="1"/>
</dbReference>
<dbReference type="GO" id="GO:0008284">
    <property type="term" value="P:positive regulation of cell population proliferation"/>
    <property type="evidence" value="ECO:0007669"/>
    <property type="project" value="UniProtKB-ARBA"/>
</dbReference>
<dbReference type="Pfam" id="PF07714">
    <property type="entry name" value="PK_Tyr_Ser-Thr"/>
    <property type="match status" value="1"/>
</dbReference>
<evidence type="ECO:0000256" key="6">
    <source>
        <dbReference type="ARBA" id="ARBA00022475"/>
    </source>
</evidence>
<dbReference type="GO" id="GO:0042995">
    <property type="term" value="C:cell projection"/>
    <property type="evidence" value="ECO:0007669"/>
    <property type="project" value="UniProtKB-SubCell"/>
</dbReference>
<dbReference type="InterPro" id="IPR019749">
    <property type="entry name" value="Band_41_domain"/>
</dbReference>
<evidence type="ECO:0000256" key="22">
    <source>
        <dbReference type="SAM" id="MobiDB-lite"/>
    </source>
</evidence>
<dbReference type="Pfam" id="PF00373">
    <property type="entry name" value="FERM_M"/>
    <property type="match status" value="1"/>
</dbReference>
<evidence type="ECO:0000256" key="10">
    <source>
        <dbReference type="ARBA" id="ARBA00022741"/>
    </source>
</evidence>
<dbReference type="EC" id="2.7.10.2" evidence="5"/>
<dbReference type="Pfam" id="PF21477">
    <property type="entry name" value="FERM_C_FAK1"/>
    <property type="match status" value="1"/>
</dbReference>
<dbReference type="PANTHER" id="PTHR46221">
    <property type="entry name" value="FERM AND PDZ DOMAIN-CONTAINING PROTEIN FAMILY MEMBER"/>
    <property type="match status" value="1"/>
</dbReference>
<evidence type="ECO:0000256" key="1">
    <source>
        <dbReference type="ARBA" id="ARBA00004246"/>
    </source>
</evidence>
<accession>A0AAV8WGB2</accession>
<feature type="region of interest" description="Disordered" evidence="22">
    <location>
        <begin position="837"/>
        <end position="913"/>
    </location>
</feature>
<keyword evidence="14" id="KW-0727">SH2 domain</keyword>
<feature type="binding site" evidence="21">
    <location>
        <position position="516"/>
    </location>
    <ligand>
        <name>ATP</name>
        <dbReference type="ChEBI" id="CHEBI:30616"/>
    </ligand>
</feature>
<evidence type="ECO:0000256" key="18">
    <source>
        <dbReference type="ARBA" id="ARBA00051243"/>
    </source>
</evidence>
<dbReference type="GO" id="GO:0048468">
    <property type="term" value="P:cell development"/>
    <property type="evidence" value="ECO:0007669"/>
    <property type="project" value="UniProtKB-ARBA"/>
</dbReference>
<dbReference type="FunFam" id="1.10.510.10:FF:001512">
    <property type="entry name" value="Receptor tyrosine-protein kinase erbB-2"/>
    <property type="match status" value="1"/>
</dbReference>
<dbReference type="Gene3D" id="3.30.200.20">
    <property type="entry name" value="Phosphorylase Kinase, domain 1"/>
    <property type="match status" value="1"/>
</dbReference>
<dbReference type="SUPFAM" id="SSF47031">
    <property type="entry name" value="Second domain of FERM"/>
    <property type="match status" value="1"/>
</dbReference>
<proteinExistence type="inferred from homology"/>
<dbReference type="Pfam" id="PF18038">
    <property type="entry name" value="FERM_N_2"/>
    <property type="match status" value="1"/>
</dbReference>
<dbReference type="GO" id="GO:0004715">
    <property type="term" value="F:non-membrane spanning protein tyrosine kinase activity"/>
    <property type="evidence" value="ECO:0007669"/>
    <property type="project" value="UniProtKB-EC"/>
</dbReference>
<dbReference type="SUPFAM" id="SSF50729">
    <property type="entry name" value="PH domain-like"/>
    <property type="match status" value="1"/>
</dbReference>
<evidence type="ECO:0000256" key="15">
    <source>
        <dbReference type="ARBA" id="ARBA00023136"/>
    </source>
</evidence>
<dbReference type="GO" id="GO:0030182">
    <property type="term" value="P:neuron differentiation"/>
    <property type="evidence" value="ECO:0007669"/>
    <property type="project" value="UniProtKB-ARBA"/>
</dbReference>
<dbReference type="PRINTS" id="PR00109">
    <property type="entry name" value="TYRKINASE"/>
</dbReference>
<dbReference type="GO" id="GO:0005925">
    <property type="term" value="C:focal adhesion"/>
    <property type="evidence" value="ECO:0007669"/>
    <property type="project" value="UniProtKB-SubCell"/>
</dbReference>
<feature type="domain" description="Protein kinase" evidence="23">
    <location>
        <begin position="484"/>
        <end position="785"/>
    </location>
</feature>
<dbReference type="InterPro" id="IPR014352">
    <property type="entry name" value="FERM/acyl-CoA-bd_prot_sf"/>
</dbReference>
<protein>
    <recommendedName>
        <fullName evidence="5">non-specific protein-tyrosine kinase</fullName>
        <ecNumber evidence="5">2.7.10.2</ecNumber>
    </recommendedName>
</protein>
<dbReference type="Gene3D" id="2.30.29.30">
    <property type="entry name" value="Pleckstrin-homology domain (PH domain)/Phosphotyrosine-binding domain (PTB)"/>
    <property type="match status" value="1"/>
</dbReference>
<dbReference type="PROSITE" id="PS50011">
    <property type="entry name" value="PROTEIN_KINASE_DOM"/>
    <property type="match status" value="1"/>
</dbReference>
<dbReference type="InterPro" id="IPR000719">
    <property type="entry name" value="Prot_kinase_dom"/>
</dbReference>
<dbReference type="EMBL" id="JANEYG010000001">
    <property type="protein sequence ID" value="KAJ8925398.1"/>
    <property type="molecule type" value="Genomic_DNA"/>
</dbReference>
<keyword evidence="11" id="KW-0418">Kinase</keyword>
<keyword evidence="8" id="KW-0597">Phosphoprotein</keyword>
<evidence type="ECO:0000256" key="19">
    <source>
        <dbReference type="ARBA" id="ARBA00051245"/>
    </source>
</evidence>
<evidence type="ECO:0000259" key="23">
    <source>
        <dbReference type="PROSITE" id="PS50011"/>
    </source>
</evidence>
<dbReference type="PROSITE" id="PS50057">
    <property type="entry name" value="FERM_3"/>
    <property type="match status" value="1"/>
</dbReference>
<comment type="subcellular location">
    <subcellularLocation>
        <location evidence="1">Cell junction</location>
        <location evidence="1">Focal adhesion</location>
    </subcellularLocation>
    <subcellularLocation>
        <location evidence="3">Cell membrane</location>
        <topology evidence="3">Peripheral membrane protein</topology>
        <orientation evidence="3">Cytoplasmic side</orientation>
    </subcellularLocation>
    <subcellularLocation>
        <location evidence="2">Cell projection</location>
    </subcellularLocation>
    <subcellularLocation>
        <location evidence="4">Cytoplasm</location>
    </subcellularLocation>
</comment>
<dbReference type="InterPro" id="IPR049385">
    <property type="entry name" value="FAK1-like_FERM_C"/>
</dbReference>
<dbReference type="SMART" id="SM00295">
    <property type="entry name" value="B41"/>
    <property type="match status" value="1"/>
</dbReference>
<dbReference type="InterPro" id="IPR041784">
    <property type="entry name" value="FAK1/PYK2_FERM_C"/>
</dbReference>
<dbReference type="InterPro" id="IPR035963">
    <property type="entry name" value="FERM_2"/>
</dbReference>
<comment type="caution">
    <text evidence="25">The sequence shown here is derived from an EMBL/GenBank/DDBJ whole genome shotgun (WGS) entry which is preliminary data.</text>
</comment>
<dbReference type="GO" id="GO:0051130">
    <property type="term" value="P:positive regulation of cellular component organization"/>
    <property type="evidence" value="ECO:0007669"/>
    <property type="project" value="UniProtKB-ARBA"/>
</dbReference>
<evidence type="ECO:0000256" key="5">
    <source>
        <dbReference type="ARBA" id="ARBA00011903"/>
    </source>
</evidence>
<dbReference type="InterPro" id="IPR011009">
    <property type="entry name" value="Kinase-like_dom_sf"/>
</dbReference>
<gene>
    <name evidence="25" type="ORF">NQ315_009230</name>
</gene>
<dbReference type="InterPro" id="IPR029071">
    <property type="entry name" value="Ubiquitin-like_domsf"/>
</dbReference>
<dbReference type="SMART" id="SM00219">
    <property type="entry name" value="TyrKc"/>
    <property type="match status" value="1"/>
</dbReference>
<dbReference type="CDD" id="cd13190">
    <property type="entry name" value="FERM_C_FAK1"/>
    <property type="match status" value="1"/>
</dbReference>
<evidence type="ECO:0000256" key="4">
    <source>
        <dbReference type="ARBA" id="ARBA00004496"/>
    </source>
</evidence>
<name>A0AAV8WGB2_9CUCU</name>
<evidence type="ECO:0000256" key="8">
    <source>
        <dbReference type="ARBA" id="ARBA00022553"/>
    </source>
</evidence>
<comment type="catalytic activity">
    <reaction evidence="19">
        <text>L-tyrosyl-[protein] + ATP = O-phospho-L-tyrosyl-[protein] + ADP + H(+)</text>
        <dbReference type="Rhea" id="RHEA:10596"/>
        <dbReference type="Rhea" id="RHEA-COMP:10136"/>
        <dbReference type="Rhea" id="RHEA-COMP:20101"/>
        <dbReference type="ChEBI" id="CHEBI:15378"/>
        <dbReference type="ChEBI" id="CHEBI:30616"/>
        <dbReference type="ChEBI" id="CHEBI:46858"/>
        <dbReference type="ChEBI" id="CHEBI:61978"/>
        <dbReference type="ChEBI" id="CHEBI:456216"/>
        <dbReference type="EC" id="2.7.10.2"/>
    </reaction>
</comment>
<evidence type="ECO:0000256" key="13">
    <source>
        <dbReference type="ARBA" id="ARBA00022949"/>
    </source>
</evidence>
<dbReference type="InterPro" id="IPR011993">
    <property type="entry name" value="PH-like_dom_sf"/>
</dbReference>
<dbReference type="SUPFAM" id="SSF56112">
    <property type="entry name" value="Protein kinase-like (PK-like)"/>
    <property type="match status" value="1"/>
</dbReference>
<keyword evidence="12 21" id="KW-0067">ATP-binding</keyword>
<dbReference type="PROSITE" id="PS00109">
    <property type="entry name" value="PROTEIN_KINASE_TYR"/>
    <property type="match status" value="1"/>
</dbReference>
<evidence type="ECO:0000313" key="26">
    <source>
        <dbReference type="Proteomes" id="UP001159042"/>
    </source>
</evidence>
<evidence type="ECO:0000256" key="12">
    <source>
        <dbReference type="ARBA" id="ARBA00022840"/>
    </source>
</evidence>
<dbReference type="AlphaFoldDB" id="A0AAV8WGB2"/>
<dbReference type="GO" id="GO:0004714">
    <property type="term" value="F:transmembrane receptor protein tyrosine kinase activity"/>
    <property type="evidence" value="ECO:0007669"/>
    <property type="project" value="UniProtKB-EC"/>
</dbReference>
<keyword evidence="17" id="KW-0966">Cell projection</keyword>
<keyword evidence="15" id="KW-0472">Membrane</keyword>
<dbReference type="InterPro" id="IPR019748">
    <property type="entry name" value="FERM_central"/>
</dbReference>
<dbReference type="GO" id="GO:0005737">
    <property type="term" value="C:cytoplasm"/>
    <property type="evidence" value="ECO:0007669"/>
    <property type="project" value="UniProtKB-SubCell"/>
</dbReference>
<dbReference type="FunFam" id="3.30.200.20:FF:000194">
    <property type="entry name" value="protein-tyrosine kinase 2-beta isoform X1"/>
    <property type="match status" value="1"/>
</dbReference>
<feature type="compositionally biased region" description="Polar residues" evidence="22">
    <location>
        <begin position="844"/>
        <end position="855"/>
    </location>
</feature>
<dbReference type="InterPro" id="IPR041390">
    <property type="entry name" value="FADK_N"/>
</dbReference>
<comment type="similarity">
    <text evidence="20">Belongs to the protein kinase superfamily. Tyr protein kinase family. Fes/fps subfamily.</text>
</comment>
<comment type="catalytic activity">
    <reaction evidence="18">
        <text>L-tyrosyl-[protein] + ATP = O-phospho-L-tyrosyl-[protein] + ADP + H(+)</text>
        <dbReference type="Rhea" id="RHEA:10596"/>
        <dbReference type="Rhea" id="RHEA-COMP:10136"/>
        <dbReference type="Rhea" id="RHEA-COMP:20101"/>
        <dbReference type="ChEBI" id="CHEBI:15378"/>
        <dbReference type="ChEBI" id="CHEBI:30616"/>
        <dbReference type="ChEBI" id="CHEBI:46858"/>
        <dbReference type="ChEBI" id="CHEBI:61978"/>
        <dbReference type="ChEBI" id="CHEBI:456216"/>
        <dbReference type="EC" id="2.7.10.1"/>
    </reaction>
</comment>
<sequence length="1126" mass="127734">MLDLVKRVSMVGAPAYNTRVNLRKKDKNLKACVVIRPRSLLCGGNSEELYGNSIQQQSNTWKFHRPKSLSDVSPAPPVNQGSPVRCAPARTNMDSPKKSPQNSPATTDKSTVKVHLPNGGFNVVRYGDTIDIKGIISTVTERLSTGERYYNGLYAMRLSRPPSTEVHWLHQDITMQQVHEKYLKKHPNSEWRYDLRVRYLPTSLKELHDKDKVTFHYYYDQVRNDYHTELYKKIEQDVAVQLCCLEIRKYFKDMPQNVLDKKSNFEYLEREIGMQKFIPNSVLEKVKSKSLRKSIQAQFKKYAHLSDVESMFKFLEILKYHTNFDQERFRVDFGSSFTVPVELVIGPDIGISHTNVQESTTKKIADFDQIQAIQTLVSDCDEHTKATLQLKVAGTQEVLFFTCPNLDVAESLADLIDGYCRLHSGSQASIWNRKDSNPSKHKLSKESCSHPTGTMLSEDYAEIVEEGDYSVPAVKNYSLDRSQIELHEILGEGQFGDVHRGTVQSKDGTLIPVAVKTCKGDADLATTEKFLEEAYIMQQFDHQHIIKLIGICSVSPVWIVMELAKLGELRAYLQNNKSRLDLATLLLYAFQLSTALSYLESKKYVHRDIAARNVLVSTDKCVKLADFGLSRWMGDDQSYYKASKGKLPIKWMSPESINFRRFTTASDVWMFGVCIWEILMLGDIKEILQEILAEERSALQETLRRENRRAAAMSWGPTDDFAPPKPTRYPMQAVDSSCFTPMETPNSISQTYIVAQNPEVLAHLMKENEKRGFSPAAYNTPASVFNTVAVNFQKKDDTPEPVLVTQPIPIQNLHKLDPEVPENAAGSAGFDQMKKIGSLERTPSRTSTGSATPKMNSLERKSSENSPKLNSLEKNTHLVHSSHSSLDKSGMFSPKLGSLERKSRNTSPKMGSLERNVTQAAAFSPKMGSLDRNTHISPQQVFYDPENIPNYHPNPVMYQFSDKPKEMQHFEESIYDFGGADVKSCAHKQQFFIQKSTAVPVDNRFLEARQQATSSQHSLYGDQLQENVWGEDASSNFNNILKQKLRQQQLESEEDSKWLAESETHLKKRLSICSPVDHETIQDNSFSVTSLPTSPSYVNNTSPATYQLNSNMGGNVAERQWQWYPE</sequence>
<dbReference type="InterPro" id="IPR020635">
    <property type="entry name" value="Tyr_kinase_cat_dom"/>
</dbReference>
<feature type="compositionally biased region" description="Polar residues" evidence="22">
    <location>
        <begin position="92"/>
        <end position="109"/>
    </location>
</feature>
<evidence type="ECO:0000256" key="7">
    <source>
        <dbReference type="ARBA" id="ARBA00022490"/>
    </source>
</evidence>
<keyword evidence="26" id="KW-1185">Reference proteome</keyword>
<dbReference type="PROSITE" id="PS00107">
    <property type="entry name" value="PROTEIN_KINASE_ATP"/>
    <property type="match status" value="1"/>
</dbReference>
<feature type="compositionally biased region" description="Polar residues" evidence="22">
    <location>
        <begin position="864"/>
        <end position="884"/>
    </location>
</feature>
<evidence type="ECO:0000256" key="11">
    <source>
        <dbReference type="ARBA" id="ARBA00022777"/>
    </source>
</evidence>
<dbReference type="InterPro" id="IPR017441">
    <property type="entry name" value="Protein_kinase_ATP_BS"/>
</dbReference>
<dbReference type="FunFam" id="1.20.80.10:FF:000004">
    <property type="entry name" value="Protein-tyrosine kinase 2-beta isoform 1"/>
    <property type="match status" value="1"/>
</dbReference>
<feature type="domain" description="FERM" evidence="24">
    <location>
        <begin position="110"/>
        <end position="427"/>
    </location>
</feature>
<dbReference type="GO" id="GO:0050793">
    <property type="term" value="P:regulation of developmental process"/>
    <property type="evidence" value="ECO:0007669"/>
    <property type="project" value="UniProtKB-ARBA"/>
</dbReference>
<dbReference type="Gene3D" id="1.10.510.10">
    <property type="entry name" value="Transferase(Phosphotransferase) domain 1"/>
    <property type="match status" value="1"/>
</dbReference>
<dbReference type="Gene3D" id="1.20.80.10">
    <property type="match status" value="1"/>
</dbReference>
<evidence type="ECO:0000256" key="3">
    <source>
        <dbReference type="ARBA" id="ARBA00004413"/>
    </source>
</evidence>
<evidence type="ECO:0000256" key="17">
    <source>
        <dbReference type="ARBA" id="ARBA00023273"/>
    </source>
</evidence>
<keyword evidence="9" id="KW-0808">Transferase</keyword>
<keyword evidence="16" id="KW-0829">Tyrosine-protein kinase</keyword>
<dbReference type="Proteomes" id="UP001159042">
    <property type="component" value="Unassembled WGS sequence"/>
</dbReference>
<keyword evidence="6" id="KW-1003">Cell membrane</keyword>
<dbReference type="GO" id="GO:0009887">
    <property type="term" value="P:animal organ morphogenesis"/>
    <property type="evidence" value="ECO:0007669"/>
    <property type="project" value="UniProtKB-ARBA"/>
</dbReference>
<dbReference type="GO" id="GO:0005886">
    <property type="term" value="C:plasma membrane"/>
    <property type="evidence" value="ECO:0007669"/>
    <property type="project" value="UniProtKB-SubCell"/>
</dbReference>